<reference evidence="3" key="1">
    <citation type="journal article" date="2019" name="Int. J. Syst. Evol. Microbiol.">
        <title>The Global Catalogue of Microorganisms (GCM) 10K type strain sequencing project: providing services to taxonomists for standard genome sequencing and annotation.</title>
        <authorList>
            <consortium name="The Broad Institute Genomics Platform"/>
            <consortium name="The Broad Institute Genome Sequencing Center for Infectious Disease"/>
            <person name="Wu L."/>
            <person name="Ma J."/>
        </authorList>
    </citation>
    <scope>NUCLEOTIDE SEQUENCE [LARGE SCALE GENOMIC DNA]</scope>
    <source>
        <strain evidence="3">CCUG 55608</strain>
    </source>
</reference>
<proteinExistence type="predicted"/>
<keyword evidence="3" id="KW-1185">Reference proteome</keyword>
<dbReference type="RefSeq" id="WP_265989620.1">
    <property type="nucleotide sequence ID" value="NZ_CP110973.1"/>
</dbReference>
<feature type="transmembrane region" description="Helical" evidence="1">
    <location>
        <begin position="18"/>
        <end position="37"/>
    </location>
</feature>
<dbReference type="EMBL" id="JBHTLP010000002">
    <property type="protein sequence ID" value="MFD1140321.1"/>
    <property type="molecule type" value="Genomic_DNA"/>
</dbReference>
<evidence type="ECO:0008006" key="4">
    <source>
        <dbReference type="Google" id="ProtNLM"/>
    </source>
</evidence>
<sequence length="41" mass="4977">MHQPDPDLPPFVRSWRQLYMLVIGSLLLEIVLFYGFMRYFS</sequence>
<protein>
    <recommendedName>
        <fullName evidence="4">Sensor histidine kinase</fullName>
    </recommendedName>
</protein>
<evidence type="ECO:0000256" key="1">
    <source>
        <dbReference type="SAM" id="Phobius"/>
    </source>
</evidence>
<dbReference type="Proteomes" id="UP001597116">
    <property type="component" value="Unassembled WGS sequence"/>
</dbReference>
<keyword evidence="1" id="KW-1133">Transmembrane helix</keyword>
<accession>A0ABW3Q5B6</accession>
<comment type="caution">
    <text evidence="2">The sequence shown here is derived from an EMBL/GenBank/DDBJ whole genome shotgun (WGS) entry which is preliminary data.</text>
</comment>
<keyword evidence="1" id="KW-0472">Membrane</keyword>
<evidence type="ECO:0000313" key="3">
    <source>
        <dbReference type="Proteomes" id="UP001597116"/>
    </source>
</evidence>
<gene>
    <name evidence="2" type="ORF">ACFQ4C_04345</name>
</gene>
<name>A0ABW3Q5B6_9BACT</name>
<keyword evidence="1" id="KW-0812">Transmembrane</keyword>
<organism evidence="2 3">
    <name type="scientific">Larkinella insperata</name>
    <dbReference type="NCBI Taxonomy" id="332158"/>
    <lineage>
        <taxon>Bacteria</taxon>
        <taxon>Pseudomonadati</taxon>
        <taxon>Bacteroidota</taxon>
        <taxon>Cytophagia</taxon>
        <taxon>Cytophagales</taxon>
        <taxon>Spirosomataceae</taxon>
        <taxon>Larkinella</taxon>
    </lineage>
</organism>
<evidence type="ECO:0000313" key="2">
    <source>
        <dbReference type="EMBL" id="MFD1140321.1"/>
    </source>
</evidence>